<evidence type="ECO:0000313" key="4">
    <source>
        <dbReference type="Proteomes" id="UP000198417"/>
    </source>
</evidence>
<dbReference type="AlphaFoldDB" id="A0A238VGL7"/>
<keyword evidence="3" id="KW-0449">Lipoprotein</keyword>
<proteinExistence type="predicted"/>
<evidence type="ECO:0000256" key="2">
    <source>
        <dbReference type="SAM" id="SignalP"/>
    </source>
</evidence>
<dbReference type="Proteomes" id="UP000198417">
    <property type="component" value="Unassembled WGS sequence"/>
</dbReference>
<sequence>MKLAALMTAAAVTLATALPAAAEKLSLNQISAYLNDLQSAQGAFTQINGDGSISTGTIYIKRPGRVRFEYNPPEQALVMANSGQVVILDRKLGGAPESYPLSQTPLSIILARNVNLGQADMVQGLTYDGTATTVVAQDPKRPEYGSIEMKFTDGPVELRQWIIKDSSGSLTTVVLGDLNRTEVSNALFDVHAEMANNGR</sequence>
<dbReference type="SUPFAM" id="SSF89392">
    <property type="entry name" value="Prokaryotic lipoproteins and lipoprotein localization factors"/>
    <property type="match status" value="1"/>
</dbReference>
<protein>
    <submittedName>
        <fullName evidence="3">Outer membrane lipoprotein-sorting protein</fullName>
    </submittedName>
</protein>
<keyword evidence="4" id="KW-1185">Reference proteome</keyword>
<dbReference type="Gene3D" id="2.50.20.10">
    <property type="entry name" value="Lipoprotein localisation LolA/LolB/LppX"/>
    <property type="match status" value="1"/>
</dbReference>
<dbReference type="PANTHER" id="PTHR35869:SF1">
    <property type="entry name" value="OUTER-MEMBRANE LIPOPROTEIN CARRIER PROTEIN"/>
    <property type="match status" value="1"/>
</dbReference>
<dbReference type="RefSeq" id="WP_089269022.1">
    <property type="nucleotide sequence ID" value="NZ_FZNN01000002.1"/>
</dbReference>
<dbReference type="OrthoDB" id="9800501at2"/>
<feature type="signal peptide" evidence="2">
    <location>
        <begin position="1"/>
        <end position="22"/>
    </location>
</feature>
<dbReference type="EMBL" id="FZNN01000002">
    <property type="protein sequence ID" value="SNR32659.1"/>
    <property type="molecule type" value="Genomic_DNA"/>
</dbReference>
<feature type="chain" id="PRO_5012669674" evidence="2">
    <location>
        <begin position="23"/>
        <end position="199"/>
    </location>
</feature>
<dbReference type="InterPro" id="IPR004564">
    <property type="entry name" value="OM_lipoprot_carrier_LolA-like"/>
</dbReference>
<keyword evidence="1 2" id="KW-0732">Signal</keyword>
<evidence type="ECO:0000256" key="1">
    <source>
        <dbReference type="ARBA" id="ARBA00022729"/>
    </source>
</evidence>
<accession>A0A238VGL7</accession>
<dbReference type="PANTHER" id="PTHR35869">
    <property type="entry name" value="OUTER-MEMBRANE LIPOPROTEIN CARRIER PROTEIN"/>
    <property type="match status" value="1"/>
</dbReference>
<reference evidence="3 4" key="1">
    <citation type="submission" date="2017-06" db="EMBL/GenBank/DDBJ databases">
        <authorList>
            <person name="Kim H.J."/>
            <person name="Triplett B.A."/>
        </authorList>
    </citation>
    <scope>NUCLEOTIDE SEQUENCE [LARGE SCALE GENOMIC DNA]</scope>
    <source>
        <strain evidence="3 4">DSM 29052</strain>
    </source>
</reference>
<organism evidence="3 4">
    <name type="scientific">Puniceibacterium sediminis</name>
    <dbReference type="NCBI Taxonomy" id="1608407"/>
    <lineage>
        <taxon>Bacteria</taxon>
        <taxon>Pseudomonadati</taxon>
        <taxon>Pseudomonadota</taxon>
        <taxon>Alphaproteobacteria</taxon>
        <taxon>Rhodobacterales</taxon>
        <taxon>Paracoccaceae</taxon>
        <taxon>Puniceibacterium</taxon>
    </lineage>
</organism>
<dbReference type="Pfam" id="PF03548">
    <property type="entry name" value="LolA"/>
    <property type="match status" value="1"/>
</dbReference>
<dbReference type="CDD" id="cd16325">
    <property type="entry name" value="LolA"/>
    <property type="match status" value="1"/>
</dbReference>
<name>A0A238VGL7_9RHOB</name>
<evidence type="ECO:0000313" key="3">
    <source>
        <dbReference type="EMBL" id="SNR32659.1"/>
    </source>
</evidence>
<gene>
    <name evidence="3" type="ORF">SAMN06265370_10237</name>
</gene>
<dbReference type="InterPro" id="IPR029046">
    <property type="entry name" value="LolA/LolB/LppX"/>
</dbReference>